<dbReference type="Proteomes" id="UP000828390">
    <property type="component" value="Unassembled WGS sequence"/>
</dbReference>
<evidence type="ECO:0000313" key="2">
    <source>
        <dbReference type="EMBL" id="KAH3834340.1"/>
    </source>
</evidence>
<organism evidence="2 3">
    <name type="scientific">Dreissena polymorpha</name>
    <name type="common">Zebra mussel</name>
    <name type="synonym">Mytilus polymorpha</name>
    <dbReference type="NCBI Taxonomy" id="45954"/>
    <lineage>
        <taxon>Eukaryota</taxon>
        <taxon>Metazoa</taxon>
        <taxon>Spiralia</taxon>
        <taxon>Lophotrochozoa</taxon>
        <taxon>Mollusca</taxon>
        <taxon>Bivalvia</taxon>
        <taxon>Autobranchia</taxon>
        <taxon>Heteroconchia</taxon>
        <taxon>Euheterodonta</taxon>
        <taxon>Imparidentia</taxon>
        <taxon>Neoheterodontei</taxon>
        <taxon>Myida</taxon>
        <taxon>Dreissenoidea</taxon>
        <taxon>Dreissenidae</taxon>
        <taxon>Dreissena</taxon>
    </lineage>
</organism>
<comment type="caution">
    <text evidence="2">The sequence shown here is derived from an EMBL/GenBank/DDBJ whole genome shotgun (WGS) entry which is preliminary data.</text>
</comment>
<dbReference type="AlphaFoldDB" id="A0A9D4K7D2"/>
<protein>
    <submittedName>
        <fullName evidence="2">Uncharacterized protein</fullName>
    </submittedName>
</protein>
<feature type="compositionally biased region" description="Basic and acidic residues" evidence="1">
    <location>
        <begin position="55"/>
        <end position="67"/>
    </location>
</feature>
<dbReference type="EMBL" id="JAIWYP010000004">
    <property type="protein sequence ID" value="KAH3834340.1"/>
    <property type="molecule type" value="Genomic_DNA"/>
</dbReference>
<gene>
    <name evidence="2" type="ORF">DPMN_107663</name>
</gene>
<reference evidence="2" key="1">
    <citation type="journal article" date="2019" name="bioRxiv">
        <title>The Genome of the Zebra Mussel, Dreissena polymorpha: A Resource for Invasive Species Research.</title>
        <authorList>
            <person name="McCartney M.A."/>
            <person name="Auch B."/>
            <person name="Kono T."/>
            <person name="Mallez S."/>
            <person name="Zhang Y."/>
            <person name="Obille A."/>
            <person name="Becker A."/>
            <person name="Abrahante J.E."/>
            <person name="Garbe J."/>
            <person name="Badalamenti J.P."/>
            <person name="Herman A."/>
            <person name="Mangelson H."/>
            <person name="Liachko I."/>
            <person name="Sullivan S."/>
            <person name="Sone E.D."/>
            <person name="Koren S."/>
            <person name="Silverstein K.A.T."/>
            <person name="Beckman K.B."/>
            <person name="Gohl D.M."/>
        </authorList>
    </citation>
    <scope>NUCLEOTIDE SEQUENCE</scope>
    <source>
        <strain evidence="2">Duluth1</strain>
        <tissue evidence="2">Whole animal</tissue>
    </source>
</reference>
<accession>A0A9D4K7D2</accession>
<sequence length="137" mass="14832">MDGAGAGESSVSRTPIQVVDDAETTAVLSEKPIDGADAGAGGSSVPQISIEAVNDENRVDDDNKDPESELLLSADNNTEVLVDTSKEPKEEDHFLPRKGRDNDDDDDDDERNYHSIKRGVNSWPELNVLGKPVRKTD</sequence>
<name>A0A9D4K7D2_DREPO</name>
<reference evidence="2" key="2">
    <citation type="submission" date="2020-11" db="EMBL/GenBank/DDBJ databases">
        <authorList>
            <person name="McCartney M.A."/>
            <person name="Auch B."/>
            <person name="Kono T."/>
            <person name="Mallez S."/>
            <person name="Becker A."/>
            <person name="Gohl D.M."/>
            <person name="Silverstein K.A.T."/>
            <person name="Koren S."/>
            <person name="Bechman K.B."/>
            <person name="Herman A."/>
            <person name="Abrahante J.E."/>
            <person name="Garbe J."/>
        </authorList>
    </citation>
    <scope>NUCLEOTIDE SEQUENCE</scope>
    <source>
        <strain evidence="2">Duluth1</strain>
        <tissue evidence="2">Whole animal</tissue>
    </source>
</reference>
<feature type="compositionally biased region" description="Basic and acidic residues" evidence="1">
    <location>
        <begin position="84"/>
        <end position="101"/>
    </location>
</feature>
<evidence type="ECO:0000313" key="3">
    <source>
        <dbReference type="Proteomes" id="UP000828390"/>
    </source>
</evidence>
<proteinExistence type="predicted"/>
<evidence type="ECO:0000256" key="1">
    <source>
        <dbReference type="SAM" id="MobiDB-lite"/>
    </source>
</evidence>
<feature type="region of interest" description="Disordered" evidence="1">
    <location>
        <begin position="1"/>
        <end position="121"/>
    </location>
</feature>
<keyword evidence="3" id="KW-1185">Reference proteome</keyword>